<reference evidence="3 4" key="1">
    <citation type="submission" date="2016-02" db="EMBL/GenBank/DDBJ databases">
        <title>Species-wide whole genome sequencing reveals diversity, host range in Lonsdalea quercina.</title>
        <authorList>
            <person name="Li Y."/>
        </authorList>
    </citation>
    <scope>NUCLEOTIDE SEQUENCE [LARGE SCALE GENOMIC DNA]</scope>
    <source>
        <strain evidence="3 4">CFCC 12721</strain>
    </source>
</reference>
<feature type="signal peptide" evidence="2">
    <location>
        <begin position="1"/>
        <end position="36"/>
    </location>
</feature>
<proteinExistence type="inferred from homology"/>
<dbReference type="InterPro" id="IPR011042">
    <property type="entry name" value="6-blade_b-propeller_TolB-like"/>
</dbReference>
<evidence type="ECO:0008006" key="5">
    <source>
        <dbReference type="Google" id="ProtNLM"/>
    </source>
</evidence>
<dbReference type="Gene3D" id="2.120.10.30">
    <property type="entry name" value="TolB, C-terminal domain"/>
    <property type="match status" value="2"/>
</dbReference>
<organism evidence="3 4">
    <name type="scientific">Lonsdalea populi</name>
    <dbReference type="NCBI Taxonomy" id="1172565"/>
    <lineage>
        <taxon>Bacteria</taxon>
        <taxon>Pseudomonadati</taxon>
        <taxon>Pseudomonadota</taxon>
        <taxon>Gammaproteobacteria</taxon>
        <taxon>Enterobacterales</taxon>
        <taxon>Pectobacteriaceae</taxon>
        <taxon>Lonsdalea</taxon>
    </lineage>
</organism>
<comment type="similarity">
    <text evidence="1">Belongs to the TolB family.</text>
</comment>
<dbReference type="EMBL" id="LUSW01000023">
    <property type="protein sequence ID" value="RAT33260.1"/>
    <property type="molecule type" value="Genomic_DNA"/>
</dbReference>
<name>A0ABX9ENT4_9GAMM</name>
<accession>A0ABX9ENT4</accession>
<evidence type="ECO:0000256" key="1">
    <source>
        <dbReference type="ARBA" id="ARBA00009820"/>
    </source>
</evidence>
<dbReference type="SUPFAM" id="SSF82171">
    <property type="entry name" value="DPP6 N-terminal domain-like"/>
    <property type="match status" value="1"/>
</dbReference>
<sequence length="343" mass="37395">MIFINNKVCLIMSRNLWATALACGALFTGASAEAYAGCLVDHVTESDSTFPSTLQGKLAYHTYGSYGDGASQIFIYDFAARKVTQASSSSWGIQDPMNAVFSPDGQWLAFMGIKDDAWNIFMWRVDSADLPVNLTKSTGETSNEDPKFSADGTALFFKQDGDVIKAALSFENDMPVFSSQANLTHSSSIIESSMPYPSADGKLVFYAAGKASGLMGVYRLTLATGKKVVFDKPNGLEAYYPTVRQDGRVFYSRWKDSGGADQLYTKVNPSDKAEQLSINDCDSNNSDAFPVNGTDYVFFSSTTEGKYQLYLGEVSTGKRWSLSSFHVNDDTDKETLGANYFGG</sequence>
<keyword evidence="2" id="KW-0732">Signal</keyword>
<evidence type="ECO:0000256" key="2">
    <source>
        <dbReference type="SAM" id="SignalP"/>
    </source>
</evidence>
<dbReference type="Pfam" id="PF07676">
    <property type="entry name" value="PD40"/>
    <property type="match status" value="1"/>
</dbReference>
<dbReference type="PANTHER" id="PTHR36842:SF1">
    <property type="entry name" value="PROTEIN TOLB"/>
    <property type="match status" value="1"/>
</dbReference>
<dbReference type="PANTHER" id="PTHR36842">
    <property type="entry name" value="PROTEIN TOLB HOMOLOG"/>
    <property type="match status" value="1"/>
</dbReference>
<feature type="chain" id="PRO_5046248689" description="DUF5050 domain-containing protein" evidence="2">
    <location>
        <begin position="37"/>
        <end position="343"/>
    </location>
</feature>
<gene>
    <name evidence="3" type="ORF">AU492_10910</name>
</gene>
<evidence type="ECO:0000313" key="3">
    <source>
        <dbReference type="EMBL" id="RAT33260.1"/>
    </source>
</evidence>
<comment type="caution">
    <text evidence="3">The sequence shown here is derived from an EMBL/GenBank/DDBJ whole genome shotgun (WGS) entry which is preliminary data.</text>
</comment>
<evidence type="ECO:0000313" key="4">
    <source>
        <dbReference type="Proteomes" id="UP000250186"/>
    </source>
</evidence>
<dbReference type="InterPro" id="IPR011659">
    <property type="entry name" value="WD40"/>
</dbReference>
<dbReference type="Proteomes" id="UP000250186">
    <property type="component" value="Unassembled WGS sequence"/>
</dbReference>
<keyword evidence="4" id="KW-1185">Reference proteome</keyword>
<protein>
    <recommendedName>
        <fullName evidence="5">DUF5050 domain-containing protein</fullName>
    </recommendedName>
</protein>